<dbReference type="EMBL" id="CAJJDO010000166">
    <property type="protein sequence ID" value="CAD8212019.1"/>
    <property type="molecule type" value="Genomic_DNA"/>
</dbReference>
<evidence type="ECO:0000313" key="2">
    <source>
        <dbReference type="Proteomes" id="UP000689195"/>
    </source>
</evidence>
<organism evidence="1 2">
    <name type="scientific">Paramecium pentaurelia</name>
    <dbReference type="NCBI Taxonomy" id="43138"/>
    <lineage>
        <taxon>Eukaryota</taxon>
        <taxon>Sar</taxon>
        <taxon>Alveolata</taxon>
        <taxon>Ciliophora</taxon>
        <taxon>Intramacronucleata</taxon>
        <taxon>Oligohymenophorea</taxon>
        <taxon>Peniculida</taxon>
        <taxon>Parameciidae</taxon>
        <taxon>Paramecium</taxon>
    </lineage>
</organism>
<accession>A0A8S1YE39</accession>
<name>A0A8S1YE39_9CILI</name>
<comment type="caution">
    <text evidence="1">The sequence shown here is derived from an EMBL/GenBank/DDBJ whole genome shotgun (WGS) entry which is preliminary data.</text>
</comment>
<evidence type="ECO:0000313" key="1">
    <source>
        <dbReference type="EMBL" id="CAD8212019.1"/>
    </source>
</evidence>
<dbReference type="AlphaFoldDB" id="A0A8S1YE39"/>
<protein>
    <submittedName>
        <fullName evidence="1">Uncharacterized protein</fullName>
    </submittedName>
</protein>
<proteinExistence type="predicted"/>
<dbReference type="OrthoDB" id="294262at2759"/>
<dbReference type="Proteomes" id="UP000689195">
    <property type="component" value="Unassembled WGS sequence"/>
</dbReference>
<keyword evidence="2" id="KW-1185">Reference proteome</keyword>
<sequence length="110" mass="12619">MGCCKNSLRCSDDLHLEHKGFQISPKSLSMAPVSSNLIKGDTDEIIEQIYCFDNTREQKTLLENLRSNKFTKSNILNLKEDVIIDLRQAQSPSKKQMSNKNLNNKFIKML</sequence>
<gene>
    <name evidence="1" type="ORF">PPENT_87.1.T1660044</name>
</gene>
<reference evidence="1" key="1">
    <citation type="submission" date="2021-01" db="EMBL/GenBank/DDBJ databases">
        <authorList>
            <consortium name="Genoscope - CEA"/>
            <person name="William W."/>
        </authorList>
    </citation>
    <scope>NUCLEOTIDE SEQUENCE</scope>
</reference>